<evidence type="ECO:0000256" key="2">
    <source>
        <dbReference type="PROSITE-ProRule" id="PRU00124"/>
    </source>
</evidence>
<dbReference type="Proteomes" id="UP000784294">
    <property type="component" value="Unassembled WGS sequence"/>
</dbReference>
<comment type="caution">
    <text evidence="4">The sequence shown here is derived from an EMBL/GenBank/DDBJ whole genome shotgun (WGS) entry which is preliminary data.</text>
</comment>
<keyword evidence="3" id="KW-1133">Transmembrane helix</keyword>
<dbReference type="InterPro" id="IPR036055">
    <property type="entry name" value="LDL_receptor-like_sf"/>
</dbReference>
<keyword evidence="3" id="KW-0812">Transmembrane</keyword>
<sequence length="163" mass="17981">MYNNSIIARIFSFLYILFCYLANPCIERNQFHCRTTNAQSQDLPSKCIPFEEVCDGKRDCLNGDDEAEGPRSNCTLMKCSEDNGGCDQSDRACGTFPDVSPASSVSIAILSTTQQLVKETSEADPLTKRVLKSCDISPSAMGYSDFIYPPITPSLSQFFTVTI</sequence>
<protein>
    <submittedName>
        <fullName evidence="4">Uncharacterized protein</fullName>
    </submittedName>
</protein>
<evidence type="ECO:0000313" key="4">
    <source>
        <dbReference type="EMBL" id="VEL38585.1"/>
    </source>
</evidence>
<gene>
    <name evidence="4" type="ORF">PXEA_LOCUS32025</name>
</gene>
<evidence type="ECO:0000256" key="1">
    <source>
        <dbReference type="ARBA" id="ARBA00023157"/>
    </source>
</evidence>
<accession>A0A3S5AV94</accession>
<dbReference type="SUPFAM" id="SSF57424">
    <property type="entry name" value="LDL receptor-like module"/>
    <property type="match status" value="1"/>
</dbReference>
<keyword evidence="1" id="KW-1015">Disulfide bond</keyword>
<evidence type="ECO:0000256" key="3">
    <source>
        <dbReference type="SAM" id="Phobius"/>
    </source>
</evidence>
<evidence type="ECO:0000313" key="5">
    <source>
        <dbReference type="Proteomes" id="UP000784294"/>
    </source>
</evidence>
<keyword evidence="3" id="KW-0472">Membrane</keyword>
<proteinExistence type="predicted"/>
<dbReference type="SMART" id="SM00192">
    <property type="entry name" value="LDLa"/>
    <property type="match status" value="1"/>
</dbReference>
<organism evidence="4 5">
    <name type="scientific">Protopolystoma xenopodis</name>
    <dbReference type="NCBI Taxonomy" id="117903"/>
    <lineage>
        <taxon>Eukaryota</taxon>
        <taxon>Metazoa</taxon>
        <taxon>Spiralia</taxon>
        <taxon>Lophotrochozoa</taxon>
        <taxon>Platyhelminthes</taxon>
        <taxon>Monogenea</taxon>
        <taxon>Polyopisthocotylea</taxon>
        <taxon>Polystomatidea</taxon>
        <taxon>Polystomatidae</taxon>
        <taxon>Protopolystoma</taxon>
    </lineage>
</organism>
<reference evidence="4" key="1">
    <citation type="submission" date="2018-11" db="EMBL/GenBank/DDBJ databases">
        <authorList>
            <consortium name="Pathogen Informatics"/>
        </authorList>
    </citation>
    <scope>NUCLEOTIDE SEQUENCE</scope>
</reference>
<dbReference type="OrthoDB" id="10061449at2759"/>
<feature type="transmembrane region" description="Helical" evidence="3">
    <location>
        <begin position="6"/>
        <end position="26"/>
    </location>
</feature>
<keyword evidence="5" id="KW-1185">Reference proteome</keyword>
<dbReference type="AlphaFoldDB" id="A0A3S5AV94"/>
<comment type="caution">
    <text evidence="2">Lacks conserved residue(s) required for the propagation of feature annotation.</text>
</comment>
<dbReference type="InterPro" id="IPR002172">
    <property type="entry name" value="LDrepeatLR_classA_rpt"/>
</dbReference>
<dbReference type="PROSITE" id="PS50068">
    <property type="entry name" value="LDLRA_2"/>
    <property type="match status" value="1"/>
</dbReference>
<dbReference type="EMBL" id="CAAALY010258309">
    <property type="protein sequence ID" value="VEL38585.1"/>
    <property type="molecule type" value="Genomic_DNA"/>
</dbReference>
<dbReference type="Gene3D" id="4.10.400.10">
    <property type="entry name" value="Low-density Lipoprotein Receptor"/>
    <property type="match status" value="1"/>
</dbReference>
<dbReference type="CDD" id="cd00112">
    <property type="entry name" value="LDLa"/>
    <property type="match status" value="1"/>
</dbReference>
<name>A0A3S5AV94_9PLAT</name>